<gene>
    <name evidence="2" type="ORF">FC69_GL000183</name>
</gene>
<keyword evidence="1" id="KW-0472">Membrane</keyword>
<proteinExistence type="predicted"/>
<dbReference type="Proteomes" id="UP000051264">
    <property type="component" value="Unassembled WGS sequence"/>
</dbReference>
<dbReference type="eggNOG" id="ENOG50301ZB">
    <property type="taxonomic scope" value="Bacteria"/>
</dbReference>
<keyword evidence="1" id="KW-0812">Transmembrane</keyword>
<reference evidence="2 3" key="1">
    <citation type="journal article" date="2015" name="Genome Announc.">
        <title>Expanding the biotechnology potential of lactobacilli through comparative genomics of 213 strains and associated genera.</title>
        <authorList>
            <person name="Sun Z."/>
            <person name="Harris H.M."/>
            <person name="McCann A."/>
            <person name="Guo C."/>
            <person name="Argimon S."/>
            <person name="Zhang W."/>
            <person name="Yang X."/>
            <person name="Jeffery I.B."/>
            <person name="Cooney J.C."/>
            <person name="Kagawa T.F."/>
            <person name="Liu W."/>
            <person name="Song Y."/>
            <person name="Salvetti E."/>
            <person name="Wrobel A."/>
            <person name="Rasinkangas P."/>
            <person name="Parkhill J."/>
            <person name="Rea M.C."/>
            <person name="O'Sullivan O."/>
            <person name="Ritari J."/>
            <person name="Douillard F.P."/>
            <person name="Paul Ross R."/>
            <person name="Yang R."/>
            <person name="Briner A.E."/>
            <person name="Felis G.E."/>
            <person name="de Vos W.M."/>
            <person name="Barrangou R."/>
            <person name="Klaenhammer T.R."/>
            <person name="Caufield P.W."/>
            <person name="Cui Y."/>
            <person name="Zhang H."/>
            <person name="O'Toole P.W."/>
        </authorList>
    </citation>
    <scope>NUCLEOTIDE SEQUENCE [LARGE SCALE GENOMIC DNA]</scope>
    <source>
        <strain evidence="2 3">DSM 14340</strain>
    </source>
</reference>
<comment type="caution">
    <text evidence="2">The sequence shown here is derived from an EMBL/GenBank/DDBJ whole genome shotgun (WGS) entry which is preliminary data.</text>
</comment>
<keyword evidence="1" id="KW-1133">Transmembrane helix</keyword>
<dbReference type="EMBL" id="AZEX01000009">
    <property type="protein sequence ID" value="KRL61754.1"/>
    <property type="molecule type" value="Genomic_DNA"/>
</dbReference>
<name>A0A0R1S4K4_9LACO</name>
<evidence type="ECO:0000313" key="3">
    <source>
        <dbReference type="Proteomes" id="UP000051264"/>
    </source>
</evidence>
<dbReference type="PATRIC" id="fig|1423747.3.peg.189"/>
<evidence type="ECO:0000256" key="1">
    <source>
        <dbReference type="SAM" id="Phobius"/>
    </source>
</evidence>
<organism evidence="2 3">
    <name type="scientific">Latilactobacillus fuchuensis DSM 14340 = JCM 11249</name>
    <dbReference type="NCBI Taxonomy" id="1423747"/>
    <lineage>
        <taxon>Bacteria</taxon>
        <taxon>Bacillati</taxon>
        <taxon>Bacillota</taxon>
        <taxon>Bacilli</taxon>
        <taxon>Lactobacillales</taxon>
        <taxon>Lactobacillaceae</taxon>
        <taxon>Latilactobacillus</taxon>
    </lineage>
</organism>
<accession>A0A0R1S4K4</accession>
<protein>
    <submittedName>
        <fullName evidence="2">Uncharacterized protein</fullName>
    </submittedName>
</protein>
<dbReference type="AlphaFoldDB" id="A0A0R1S4K4"/>
<feature type="transmembrane region" description="Helical" evidence="1">
    <location>
        <begin position="118"/>
        <end position="142"/>
    </location>
</feature>
<evidence type="ECO:0000313" key="2">
    <source>
        <dbReference type="EMBL" id="KRL61754.1"/>
    </source>
</evidence>
<sequence length="166" mass="17589">MTAAATALLLGGPIVPTIVNASSINETVPTSINTNINSDFNIPMKHTLEVKGMDTIITIQDSDMYAYLQQQGIALSSSVLTRGTGVTKIVWHGQARYGNVDLYLSKTWLNNISHVSYAAIYAAMVAMVPSAAVAIAAISSVINGGNFTSGKIFKIRSFVYAGSSNQ</sequence>